<dbReference type="EMBL" id="MLKD01000009">
    <property type="protein sequence ID" value="OQE23214.1"/>
    <property type="molecule type" value="Genomic_DNA"/>
</dbReference>
<dbReference type="Pfam" id="PF12296">
    <property type="entry name" value="HsbA"/>
    <property type="match status" value="1"/>
</dbReference>
<organism evidence="2 3">
    <name type="scientific">Penicillium steckii</name>
    <dbReference type="NCBI Taxonomy" id="303698"/>
    <lineage>
        <taxon>Eukaryota</taxon>
        <taxon>Fungi</taxon>
        <taxon>Dikarya</taxon>
        <taxon>Ascomycota</taxon>
        <taxon>Pezizomycotina</taxon>
        <taxon>Eurotiomycetes</taxon>
        <taxon>Eurotiomycetidae</taxon>
        <taxon>Eurotiales</taxon>
        <taxon>Aspergillaceae</taxon>
        <taxon>Penicillium</taxon>
    </lineage>
</organism>
<name>A0A1V6TAY0_9EURO</name>
<gene>
    <name evidence="2" type="ORF">PENSTE_c009G09066</name>
</gene>
<protein>
    <recommendedName>
        <fullName evidence="4">Hydrophobic surface binding protein A</fullName>
    </recommendedName>
</protein>
<dbReference type="PANTHER" id="PTHR38123">
    <property type="entry name" value="CELL WALL SERINE-THREONINE-RICH GALACTOMANNOPROTEIN MP1 (AFU_ORTHOLOGUE AFUA_4G03240)"/>
    <property type="match status" value="1"/>
</dbReference>
<comment type="caution">
    <text evidence="2">The sequence shown here is derived from an EMBL/GenBank/DDBJ whole genome shotgun (WGS) entry which is preliminary data.</text>
</comment>
<evidence type="ECO:0000256" key="1">
    <source>
        <dbReference type="SAM" id="SignalP"/>
    </source>
</evidence>
<feature type="signal peptide" evidence="1">
    <location>
        <begin position="1"/>
        <end position="19"/>
    </location>
</feature>
<evidence type="ECO:0008006" key="4">
    <source>
        <dbReference type="Google" id="ProtNLM"/>
    </source>
</evidence>
<dbReference type="OrthoDB" id="3485059at2759"/>
<dbReference type="AlphaFoldDB" id="A0A1V6TAY0"/>
<sequence length="179" mass="18724">MVATKYLFAGLASVGLALAGGASDIQSSISDIQKSIGTLSSTLKDFSSNGDTMGTALKLEGQAKDLLKEIKGGKETASKADTLSSSDSDKLEDTVHSLSKDVYSLLDSFVDKKPVFQKAVLGGSADGLVDQDLKDLKEATDDFGKALEKIVTGDLKKDAPQILSGLDSHFDDAIKAFSS</sequence>
<proteinExistence type="predicted"/>
<reference evidence="3" key="1">
    <citation type="journal article" date="2017" name="Nat. Microbiol.">
        <title>Global analysis of biosynthetic gene clusters reveals vast potential of secondary metabolite production in Penicillium species.</title>
        <authorList>
            <person name="Nielsen J.C."/>
            <person name="Grijseels S."/>
            <person name="Prigent S."/>
            <person name="Ji B."/>
            <person name="Dainat J."/>
            <person name="Nielsen K.F."/>
            <person name="Frisvad J.C."/>
            <person name="Workman M."/>
            <person name="Nielsen J."/>
        </authorList>
    </citation>
    <scope>NUCLEOTIDE SEQUENCE [LARGE SCALE GENOMIC DNA]</scope>
    <source>
        <strain evidence="3">IBT 24891</strain>
    </source>
</reference>
<evidence type="ECO:0000313" key="2">
    <source>
        <dbReference type="EMBL" id="OQE23214.1"/>
    </source>
</evidence>
<dbReference type="InterPro" id="IPR021054">
    <property type="entry name" value="Cell_wall_mannoprotein_1"/>
</dbReference>
<dbReference type="Proteomes" id="UP000191285">
    <property type="component" value="Unassembled WGS sequence"/>
</dbReference>
<evidence type="ECO:0000313" key="3">
    <source>
        <dbReference type="Proteomes" id="UP000191285"/>
    </source>
</evidence>
<dbReference type="Gene3D" id="1.20.1280.140">
    <property type="match status" value="1"/>
</dbReference>
<dbReference type="GO" id="GO:0005576">
    <property type="term" value="C:extracellular region"/>
    <property type="evidence" value="ECO:0007669"/>
    <property type="project" value="TreeGrafter"/>
</dbReference>
<feature type="chain" id="PRO_5012506224" description="Hydrophobic surface binding protein A" evidence="1">
    <location>
        <begin position="20"/>
        <end position="179"/>
    </location>
</feature>
<keyword evidence="1" id="KW-0732">Signal</keyword>
<dbReference type="PANTHER" id="PTHR38123:SF6">
    <property type="entry name" value="CELL WALL SERINE-THREONINE-RICH GALACTOMANNOPROTEIN MP1 (AFU_ORTHOLOGUE AFUA_4G03240)"/>
    <property type="match status" value="1"/>
</dbReference>
<keyword evidence="3" id="KW-1185">Reference proteome</keyword>
<accession>A0A1V6TAY0</accession>